<dbReference type="CDD" id="cd09272">
    <property type="entry name" value="RNase_HI_RT_Ty1"/>
    <property type="match status" value="1"/>
</dbReference>
<evidence type="ECO:0000313" key="2">
    <source>
        <dbReference type="EMBL" id="KAK6115652.1"/>
    </source>
</evidence>
<dbReference type="EMBL" id="JABTTQ020003506">
    <property type="protein sequence ID" value="KAK6115652.1"/>
    <property type="molecule type" value="Genomic_DNA"/>
</dbReference>
<dbReference type="InterPro" id="IPR013103">
    <property type="entry name" value="RVT_2"/>
</dbReference>
<evidence type="ECO:0000313" key="3">
    <source>
        <dbReference type="Proteomes" id="UP001318860"/>
    </source>
</evidence>
<dbReference type="PANTHER" id="PTHR11439">
    <property type="entry name" value="GAG-POL-RELATED RETROTRANSPOSON"/>
    <property type="match status" value="1"/>
</dbReference>
<dbReference type="Proteomes" id="UP001318860">
    <property type="component" value="Unassembled WGS sequence"/>
</dbReference>
<dbReference type="Pfam" id="PF07727">
    <property type="entry name" value="RVT_2"/>
    <property type="match status" value="1"/>
</dbReference>
<name>A0ABR0TZU1_REHGL</name>
<dbReference type="SUPFAM" id="SSF56672">
    <property type="entry name" value="DNA/RNA polymerases"/>
    <property type="match status" value="1"/>
</dbReference>
<keyword evidence="3" id="KW-1185">Reference proteome</keyword>
<reference evidence="2 3" key="1">
    <citation type="journal article" date="2021" name="Comput. Struct. Biotechnol. J.">
        <title>De novo genome assembly of the potent medicinal plant Rehmannia glutinosa using nanopore technology.</title>
        <authorList>
            <person name="Ma L."/>
            <person name="Dong C."/>
            <person name="Song C."/>
            <person name="Wang X."/>
            <person name="Zheng X."/>
            <person name="Niu Y."/>
            <person name="Chen S."/>
            <person name="Feng W."/>
        </authorList>
    </citation>
    <scope>NUCLEOTIDE SEQUENCE [LARGE SCALE GENOMIC DNA]</scope>
    <source>
        <strain evidence="2">DH-2019</strain>
    </source>
</reference>
<comment type="caution">
    <text evidence="2">The sequence shown here is derived from an EMBL/GenBank/DDBJ whole genome shotgun (WGS) entry which is preliminary data.</text>
</comment>
<sequence>MQEELNQFERNKVWELVQRPTHQNVIGTKWVFRNKMNEEGSVVRNKARLVAKGYCQEEGIDFDETFAPVARLEAIRMFHAYAAHKNFIVYQMDVKSAFLNGLLEEEVYVEQPPGFEQKTLGDDVYKLKKALYGLKQAPRAWYDRLSSFLLQNGFIRGKVDTTLFVFEKGQDCLLVQIYVDDIIFGATNDSLCKKFSKLMQGEFEMSMMGELNFFLGLQIKQCQEGIYISQSKYTKELLKKFGIEEGRTVSTPMATNVKIDKDEKGKTVDESKYRGMIGSLLYLTASRPDILHAVCLCARFQSNPKESHMSAVKRIFRYLKGTIQYGLFYPKNENFSLKGYSDSDYAGNVDDRKSTSGSCQFLGDCLVSWFSKKQNCVSLSTAEAEYISAAFCCTQLLWMKQTLADYKCSFENVPIFCDNISAINIAQNPVHHNRI</sequence>
<dbReference type="PANTHER" id="PTHR11439:SF442">
    <property type="entry name" value="CYSTEINE-RICH RLK (RECEPTOR-LIKE PROTEIN KINASE) 8"/>
    <property type="match status" value="1"/>
</dbReference>
<gene>
    <name evidence="2" type="ORF">DH2020_007921</name>
</gene>
<feature type="domain" description="Reverse transcriptase Ty1/copia-type" evidence="1">
    <location>
        <begin position="11"/>
        <end position="254"/>
    </location>
</feature>
<accession>A0ABR0TZU1</accession>
<protein>
    <recommendedName>
        <fullName evidence="1">Reverse transcriptase Ty1/copia-type domain-containing protein</fullName>
    </recommendedName>
</protein>
<organism evidence="2 3">
    <name type="scientific">Rehmannia glutinosa</name>
    <name type="common">Chinese foxglove</name>
    <dbReference type="NCBI Taxonomy" id="99300"/>
    <lineage>
        <taxon>Eukaryota</taxon>
        <taxon>Viridiplantae</taxon>
        <taxon>Streptophyta</taxon>
        <taxon>Embryophyta</taxon>
        <taxon>Tracheophyta</taxon>
        <taxon>Spermatophyta</taxon>
        <taxon>Magnoliopsida</taxon>
        <taxon>eudicotyledons</taxon>
        <taxon>Gunneridae</taxon>
        <taxon>Pentapetalae</taxon>
        <taxon>asterids</taxon>
        <taxon>lamiids</taxon>
        <taxon>Lamiales</taxon>
        <taxon>Orobanchaceae</taxon>
        <taxon>Rehmannieae</taxon>
        <taxon>Rehmannia</taxon>
    </lineage>
</organism>
<proteinExistence type="predicted"/>
<evidence type="ECO:0000259" key="1">
    <source>
        <dbReference type="Pfam" id="PF07727"/>
    </source>
</evidence>
<dbReference type="InterPro" id="IPR043502">
    <property type="entry name" value="DNA/RNA_pol_sf"/>
</dbReference>